<proteinExistence type="predicted"/>
<dbReference type="Proteomes" id="UP001501170">
    <property type="component" value="Unassembled WGS sequence"/>
</dbReference>
<evidence type="ECO:0000256" key="1">
    <source>
        <dbReference type="SAM" id="Phobius"/>
    </source>
</evidence>
<name>A0ABN3HNF8_9ACTN</name>
<sequence length="157" mass="17122">MTEPPPGGHPSWGPGPSQLPRPLAFGMLPQGPYLSEGVAIMCGFAIFNPVLASSAISVEVDGYEMAPVKWGRIEVPVVPGTHRFRVFIRRGAERKHLAECTGEVRAGELLELTYMFPRFGGVQLYSTPTAAESRRALLVYFALVAVIWALLWGVTLL</sequence>
<dbReference type="RefSeq" id="WP_346076663.1">
    <property type="nucleotide sequence ID" value="NZ_BAAARB010000013.1"/>
</dbReference>
<accession>A0ABN3HNF8</accession>
<keyword evidence="1" id="KW-0472">Membrane</keyword>
<feature type="transmembrane region" description="Helical" evidence="1">
    <location>
        <begin position="137"/>
        <end position="155"/>
    </location>
</feature>
<gene>
    <name evidence="2" type="ORF">GCM10009855_25950</name>
</gene>
<evidence type="ECO:0000313" key="3">
    <source>
        <dbReference type="Proteomes" id="UP001501170"/>
    </source>
</evidence>
<reference evidence="2 3" key="1">
    <citation type="journal article" date="2019" name="Int. J. Syst. Evol. Microbiol.">
        <title>The Global Catalogue of Microorganisms (GCM) 10K type strain sequencing project: providing services to taxonomists for standard genome sequencing and annotation.</title>
        <authorList>
            <consortium name="The Broad Institute Genomics Platform"/>
            <consortium name="The Broad Institute Genome Sequencing Center for Infectious Disease"/>
            <person name="Wu L."/>
            <person name="Ma J."/>
        </authorList>
    </citation>
    <scope>NUCLEOTIDE SEQUENCE [LARGE SCALE GENOMIC DNA]</scope>
    <source>
        <strain evidence="2 3">JCM 16227</strain>
    </source>
</reference>
<keyword evidence="3" id="KW-1185">Reference proteome</keyword>
<comment type="caution">
    <text evidence="2">The sequence shown here is derived from an EMBL/GenBank/DDBJ whole genome shotgun (WGS) entry which is preliminary data.</text>
</comment>
<evidence type="ECO:0000313" key="2">
    <source>
        <dbReference type="EMBL" id="GAA2384502.1"/>
    </source>
</evidence>
<organism evidence="2 3">
    <name type="scientific">Gordonia cholesterolivorans</name>
    <dbReference type="NCBI Taxonomy" id="559625"/>
    <lineage>
        <taxon>Bacteria</taxon>
        <taxon>Bacillati</taxon>
        <taxon>Actinomycetota</taxon>
        <taxon>Actinomycetes</taxon>
        <taxon>Mycobacteriales</taxon>
        <taxon>Gordoniaceae</taxon>
        <taxon>Gordonia</taxon>
    </lineage>
</organism>
<keyword evidence="1" id="KW-1133">Transmembrane helix</keyword>
<keyword evidence="1" id="KW-0812">Transmembrane</keyword>
<dbReference type="EMBL" id="BAAARB010000013">
    <property type="protein sequence ID" value="GAA2384502.1"/>
    <property type="molecule type" value="Genomic_DNA"/>
</dbReference>
<protein>
    <submittedName>
        <fullName evidence="2">Uncharacterized protein</fullName>
    </submittedName>
</protein>